<comment type="caution">
    <text evidence="3">The sequence shown here is derived from an EMBL/GenBank/DDBJ whole genome shotgun (WGS) entry which is preliminary data.</text>
</comment>
<evidence type="ECO:0000313" key="4">
    <source>
        <dbReference type="Proteomes" id="UP000305906"/>
    </source>
</evidence>
<evidence type="ECO:0000259" key="2">
    <source>
        <dbReference type="SMART" id="SM00960"/>
    </source>
</evidence>
<dbReference type="Pfam" id="PF03259">
    <property type="entry name" value="Robl_LC7"/>
    <property type="match status" value="1"/>
</dbReference>
<dbReference type="InterPro" id="IPR004942">
    <property type="entry name" value="Roadblock/LAMTOR2_dom"/>
</dbReference>
<dbReference type="AlphaFoldDB" id="A0A5R9FVY9"/>
<dbReference type="SUPFAM" id="SSF103196">
    <property type="entry name" value="Roadblock/LC7 domain"/>
    <property type="match status" value="1"/>
</dbReference>
<feature type="domain" description="Roadblock/LAMTOR2" evidence="2">
    <location>
        <begin position="72"/>
        <end position="189"/>
    </location>
</feature>
<dbReference type="Gene3D" id="3.30.450.30">
    <property type="entry name" value="Dynein light chain 2a, cytoplasmic"/>
    <property type="match status" value="1"/>
</dbReference>
<evidence type="ECO:0000256" key="1">
    <source>
        <dbReference type="SAM" id="MobiDB-lite"/>
    </source>
</evidence>
<dbReference type="InterPro" id="IPR053141">
    <property type="entry name" value="Mycobact_SerProt_Inhib_Rv3364c"/>
</dbReference>
<protein>
    <submittedName>
        <fullName evidence="3">Roadblock/LC7 domain-containing protein</fullName>
    </submittedName>
</protein>
<dbReference type="PANTHER" id="PTHR36222">
    <property type="entry name" value="SERINE PROTEASE INHIBITOR RV3364C"/>
    <property type="match status" value="1"/>
</dbReference>
<gene>
    <name evidence="3" type="ORF">FE633_11180</name>
</gene>
<sequence length="228" mass="24626">MSQPISWRTSPPVSSGKKPPPHNRLQNPRRPALTTDPHRCPAPAPWHDPYEETELVMTQNTTTPQQGGVQSLEWLLSDLLGVPGVTGALLAAQDGLKLAYTRQESQFADQGFDVDTADRVASVISGMYALTNGMAVMRGGTARDLQLGVLKHKDWTLYVVSAGRGVPEGTPLGPGRRPCDIECTLGVLTSPGADEGAIGFEMRKLVKSMDRHLRTPARRPEPGLTDGQ</sequence>
<name>A0A5R9FVY9_9ACTN</name>
<dbReference type="SMART" id="SM00960">
    <property type="entry name" value="Robl_LC7"/>
    <property type="match status" value="1"/>
</dbReference>
<evidence type="ECO:0000313" key="3">
    <source>
        <dbReference type="EMBL" id="TLS46100.1"/>
    </source>
</evidence>
<reference evidence="3 4" key="1">
    <citation type="submission" date="2019-05" db="EMBL/GenBank/DDBJ databases">
        <title>Streptomyces sp. NEAU-C151, a novel actinomycete isolated from soil.</title>
        <authorList>
            <person name="Han L."/>
            <person name="Jiang H."/>
        </authorList>
    </citation>
    <scope>NUCLEOTIDE SEQUENCE [LARGE SCALE GENOMIC DNA]</scope>
    <source>
        <strain evidence="3 4">NEAU-C151</strain>
    </source>
</reference>
<keyword evidence="4" id="KW-1185">Reference proteome</keyword>
<dbReference type="PANTHER" id="PTHR36222:SF1">
    <property type="entry name" value="SERINE PROTEASE INHIBITOR RV3364C"/>
    <property type="match status" value="1"/>
</dbReference>
<proteinExistence type="predicted"/>
<accession>A0A5R9FVY9</accession>
<dbReference type="EMBL" id="VBZC01000010">
    <property type="protein sequence ID" value="TLS46100.1"/>
    <property type="molecule type" value="Genomic_DNA"/>
</dbReference>
<dbReference type="Proteomes" id="UP000305906">
    <property type="component" value="Unassembled WGS sequence"/>
</dbReference>
<feature type="region of interest" description="Disordered" evidence="1">
    <location>
        <begin position="1"/>
        <end position="48"/>
    </location>
</feature>
<organism evidence="3 4">
    <name type="scientific">Streptomyces montanus</name>
    <dbReference type="NCBI Taxonomy" id="2580423"/>
    <lineage>
        <taxon>Bacteria</taxon>
        <taxon>Bacillati</taxon>
        <taxon>Actinomycetota</taxon>
        <taxon>Actinomycetes</taxon>
        <taxon>Kitasatosporales</taxon>
        <taxon>Streptomycetaceae</taxon>
        <taxon>Streptomyces</taxon>
    </lineage>
</organism>